<dbReference type="PROSITE" id="PS52004">
    <property type="entry name" value="KS3_2"/>
    <property type="match status" value="3"/>
</dbReference>
<dbReference type="PROSITE" id="PS00012">
    <property type="entry name" value="PHOSPHOPANTETHEINE"/>
    <property type="match status" value="1"/>
</dbReference>
<dbReference type="Gene3D" id="3.10.129.110">
    <property type="entry name" value="Polyketide synthase dehydratase"/>
    <property type="match status" value="3"/>
</dbReference>
<dbReference type="Pfam" id="PF00550">
    <property type="entry name" value="PP-binding"/>
    <property type="match status" value="3"/>
</dbReference>
<feature type="region of interest" description="Disordered" evidence="9">
    <location>
        <begin position="584"/>
        <end position="615"/>
    </location>
</feature>
<feature type="region of interest" description="C-terminal hotdog fold" evidence="8">
    <location>
        <begin position="2478"/>
        <end position="2624"/>
    </location>
</feature>
<feature type="active site" description="Proton acceptor; for dehydratase activity" evidence="8">
    <location>
        <position position="3869"/>
    </location>
</feature>
<feature type="compositionally biased region" description="Low complexity" evidence="9">
    <location>
        <begin position="584"/>
        <end position="596"/>
    </location>
</feature>
<dbReference type="SUPFAM" id="SSF53901">
    <property type="entry name" value="Thiolase-like"/>
    <property type="match status" value="3"/>
</dbReference>
<dbReference type="SUPFAM" id="SSF51735">
    <property type="entry name" value="NAD(P)-binding Rossmann-fold domains"/>
    <property type="match status" value="4"/>
</dbReference>
<evidence type="ECO:0000256" key="2">
    <source>
        <dbReference type="ARBA" id="ARBA00004792"/>
    </source>
</evidence>
<feature type="region of interest" description="Disordered" evidence="9">
    <location>
        <begin position="1543"/>
        <end position="1582"/>
    </location>
</feature>
<organism evidence="13 14">
    <name type="scientific">Nocardiopsis akebiae</name>
    <dbReference type="NCBI Taxonomy" id="2831968"/>
    <lineage>
        <taxon>Bacteria</taxon>
        <taxon>Bacillati</taxon>
        <taxon>Actinomycetota</taxon>
        <taxon>Actinomycetes</taxon>
        <taxon>Streptosporangiales</taxon>
        <taxon>Nocardiopsidaceae</taxon>
        <taxon>Nocardiopsis</taxon>
    </lineage>
</organism>
<keyword evidence="3" id="KW-0596">Phosphopantetheine</keyword>
<keyword evidence="6" id="KW-0808">Transferase</keyword>
<feature type="domain" description="Carrier" evidence="10">
    <location>
        <begin position="1583"/>
        <end position="1659"/>
    </location>
</feature>
<dbReference type="Gene3D" id="1.10.1200.10">
    <property type="entry name" value="ACP-like"/>
    <property type="match status" value="3"/>
</dbReference>
<dbReference type="EMBL" id="CP074132">
    <property type="protein sequence ID" value="QUX26969.1"/>
    <property type="molecule type" value="Genomic_DNA"/>
</dbReference>
<dbReference type="SUPFAM" id="SSF47336">
    <property type="entry name" value="ACP-like"/>
    <property type="match status" value="3"/>
</dbReference>
<comment type="pathway">
    <text evidence="2">Antibiotic biosynthesis.</text>
</comment>
<dbReference type="InterPro" id="IPR014030">
    <property type="entry name" value="Ketoacyl_synth_N"/>
</dbReference>
<dbReference type="PROSITE" id="PS52019">
    <property type="entry name" value="PKS_MFAS_DH"/>
    <property type="match status" value="3"/>
</dbReference>
<feature type="domain" description="PKS/mFAS DH" evidence="12">
    <location>
        <begin position="2336"/>
        <end position="2624"/>
    </location>
</feature>
<dbReference type="PANTHER" id="PTHR43775:SF37">
    <property type="entry name" value="SI:DKEY-61P9.11"/>
    <property type="match status" value="1"/>
</dbReference>
<dbReference type="InterPro" id="IPR020841">
    <property type="entry name" value="PKS_Beta-ketoAc_synthase_dom"/>
</dbReference>
<evidence type="ECO:0000259" key="11">
    <source>
        <dbReference type="PROSITE" id="PS52004"/>
    </source>
</evidence>
<dbReference type="PANTHER" id="PTHR43775">
    <property type="entry name" value="FATTY ACID SYNTHASE"/>
    <property type="match status" value="1"/>
</dbReference>
<dbReference type="RefSeq" id="WP_212640057.1">
    <property type="nucleotide sequence ID" value="NZ_CP074132.1"/>
</dbReference>
<feature type="region of interest" description="N-terminal hotdog fold" evidence="8">
    <location>
        <begin position="2336"/>
        <end position="2460"/>
    </location>
</feature>
<dbReference type="Pfam" id="PF21089">
    <property type="entry name" value="PKS_DH_N"/>
    <property type="match status" value="3"/>
</dbReference>
<dbReference type="Pfam" id="PF22336">
    <property type="entry name" value="RhiE-like_linker"/>
    <property type="match status" value="3"/>
</dbReference>
<dbReference type="InterPro" id="IPR049900">
    <property type="entry name" value="PKS_mFAS_DH"/>
</dbReference>
<feature type="compositionally biased region" description="Gly residues" evidence="9">
    <location>
        <begin position="1677"/>
        <end position="1686"/>
    </location>
</feature>
<feature type="active site" description="Proton acceptor; for dehydratase activity" evidence="8">
    <location>
        <position position="1275"/>
    </location>
</feature>
<dbReference type="InterPro" id="IPR014031">
    <property type="entry name" value="Ketoacyl_synth_C"/>
</dbReference>
<feature type="region of interest" description="Disordered" evidence="9">
    <location>
        <begin position="4559"/>
        <end position="4586"/>
    </location>
</feature>
<dbReference type="InterPro" id="IPR049552">
    <property type="entry name" value="PKS_DH_N"/>
</dbReference>
<dbReference type="InterPro" id="IPR050091">
    <property type="entry name" value="PKS_NRPS_Biosynth_Enz"/>
</dbReference>
<feature type="compositionally biased region" description="Low complexity" evidence="9">
    <location>
        <begin position="603"/>
        <end position="615"/>
    </location>
</feature>
<name>A0ABX8C0J4_9ACTN</name>
<feature type="domain" description="Carrier" evidence="10">
    <location>
        <begin position="3076"/>
        <end position="3156"/>
    </location>
</feature>
<evidence type="ECO:0000256" key="6">
    <source>
        <dbReference type="ARBA" id="ARBA00022679"/>
    </source>
</evidence>
<evidence type="ECO:0000313" key="14">
    <source>
        <dbReference type="Proteomes" id="UP000678016"/>
    </source>
</evidence>
<dbReference type="InterPro" id="IPR049551">
    <property type="entry name" value="PKS_DH_C"/>
</dbReference>
<dbReference type="Gene3D" id="3.40.47.10">
    <property type="match status" value="3"/>
</dbReference>
<feature type="compositionally biased region" description="Polar residues" evidence="9">
    <location>
        <begin position="4566"/>
        <end position="4575"/>
    </location>
</feature>
<feature type="region of interest" description="N-terminal hotdog fold" evidence="8">
    <location>
        <begin position="1246"/>
        <end position="1384"/>
    </location>
</feature>
<evidence type="ECO:0000256" key="7">
    <source>
        <dbReference type="ARBA" id="ARBA00022737"/>
    </source>
</evidence>
<feature type="active site" description="Proton acceptor; for dehydratase activity" evidence="8">
    <location>
        <position position="2365"/>
    </location>
</feature>
<evidence type="ECO:0000256" key="3">
    <source>
        <dbReference type="ARBA" id="ARBA00022450"/>
    </source>
</evidence>
<dbReference type="InterPro" id="IPR042104">
    <property type="entry name" value="PKS_dehydratase_sf"/>
</dbReference>
<evidence type="ECO:0000256" key="9">
    <source>
        <dbReference type="SAM" id="MobiDB-lite"/>
    </source>
</evidence>
<keyword evidence="14" id="KW-1185">Reference proteome</keyword>
<evidence type="ECO:0000256" key="8">
    <source>
        <dbReference type="PROSITE-ProRule" id="PRU01363"/>
    </source>
</evidence>
<dbReference type="CDD" id="cd00833">
    <property type="entry name" value="PKS"/>
    <property type="match status" value="3"/>
</dbReference>
<gene>
    <name evidence="13" type="ORF">KGD83_16540</name>
</gene>
<dbReference type="SMART" id="SM00826">
    <property type="entry name" value="PKS_DH"/>
    <property type="match status" value="3"/>
</dbReference>
<dbReference type="InterPro" id="IPR009081">
    <property type="entry name" value="PP-bd_ACP"/>
</dbReference>
<feature type="active site" description="Proton donor; for dehydratase activity" evidence="8">
    <location>
        <position position="1462"/>
    </location>
</feature>
<dbReference type="Gene3D" id="1.10.1240.100">
    <property type="match status" value="3"/>
</dbReference>
<protein>
    <submittedName>
        <fullName evidence="13">SDR family NAD(P)-dependent oxidoreductase</fullName>
    </submittedName>
</protein>
<comment type="subcellular location">
    <subcellularLocation>
        <location evidence="1">Cytoplasm</location>
    </subcellularLocation>
</comment>
<feature type="domain" description="Ketosynthase family 3 (KS3)" evidence="11">
    <location>
        <begin position="1712"/>
        <end position="2148"/>
    </location>
</feature>
<reference evidence="14" key="1">
    <citation type="submission" date="2021-05" db="EMBL/GenBank/DDBJ databases">
        <title>Direct Submission.</title>
        <authorList>
            <person name="Li K."/>
            <person name="Gao J."/>
        </authorList>
    </citation>
    <scope>NUCLEOTIDE SEQUENCE [LARGE SCALE GENOMIC DNA]</scope>
    <source>
        <strain evidence="14">HDS12</strain>
    </source>
</reference>
<feature type="region of interest" description="C-terminal hotdog fold" evidence="8">
    <location>
        <begin position="3981"/>
        <end position="4133"/>
    </location>
</feature>
<dbReference type="InterPro" id="IPR036736">
    <property type="entry name" value="ACP-like_sf"/>
</dbReference>
<dbReference type="Pfam" id="PF00109">
    <property type="entry name" value="ketoacyl-synt"/>
    <property type="match status" value="3"/>
</dbReference>
<feature type="region of interest" description="Disordered" evidence="9">
    <location>
        <begin position="3048"/>
        <end position="3075"/>
    </location>
</feature>
<dbReference type="InterPro" id="IPR020807">
    <property type="entry name" value="PKS_DH"/>
</dbReference>
<feature type="region of interest" description="C-terminal hotdog fold" evidence="8">
    <location>
        <begin position="1400"/>
        <end position="1553"/>
    </location>
</feature>
<proteinExistence type="predicted"/>
<dbReference type="InterPro" id="IPR016039">
    <property type="entry name" value="Thiolase-like"/>
</dbReference>
<dbReference type="PROSITE" id="PS50075">
    <property type="entry name" value="CARRIER"/>
    <property type="match status" value="2"/>
</dbReference>
<evidence type="ECO:0000313" key="13">
    <source>
        <dbReference type="EMBL" id="QUX26969.1"/>
    </source>
</evidence>
<evidence type="ECO:0000256" key="5">
    <source>
        <dbReference type="ARBA" id="ARBA00022553"/>
    </source>
</evidence>
<dbReference type="InterPro" id="IPR013968">
    <property type="entry name" value="PKS_KR"/>
</dbReference>
<keyword evidence="5" id="KW-0597">Phosphoprotein</keyword>
<dbReference type="CDD" id="cd08953">
    <property type="entry name" value="KR_2_SDR_x"/>
    <property type="match status" value="3"/>
</dbReference>
<dbReference type="SMART" id="SM00822">
    <property type="entry name" value="PKS_KR"/>
    <property type="match status" value="3"/>
</dbReference>
<keyword evidence="4" id="KW-0963">Cytoplasm</keyword>
<dbReference type="SMART" id="SM00825">
    <property type="entry name" value="PKS_KS"/>
    <property type="match status" value="3"/>
</dbReference>
<dbReference type="InterPro" id="IPR057326">
    <property type="entry name" value="KR_dom"/>
</dbReference>
<feature type="domain" description="Ketosynthase family 3 (KS3)" evidence="11">
    <location>
        <begin position="3213"/>
        <end position="3650"/>
    </location>
</feature>
<dbReference type="Pfam" id="PF08659">
    <property type="entry name" value="KR"/>
    <property type="match status" value="3"/>
</dbReference>
<feature type="domain" description="PKS/mFAS DH" evidence="12">
    <location>
        <begin position="1246"/>
        <end position="1553"/>
    </location>
</feature>
<feature type="region of interest" description="N-terminal hotdog fold" evidence="8">
    <location>
        <begin position="3840"/>
        <end position="3966"/>
    </location>
</feature>
<feature type="region of interest" description="Disordered" evidence="9">
    <location>
        <begin position="3171"/>
        <end position="3196"/>
    </location>
</feature>
<feature type="domain" description="Ketosynthase family 3 (KS3)" evidence="11">
    <location>
        <begin position="620"/>
        <end position="1059"/>
    </location>
</feature>
<dbReference type="InterPro" id="IPR036291">
    <property type="entry name" value="NAD(P)-bd_dom_sf"/>
</dbReference>
<dbReference type="InterPro" id="IPR006162">
    <property type="entry name" value="Ppantetheine_attach_site"/>
</dbReference>
<dbReference type="InterPro" id="IPR020806">
    <property type="entry name" value="PKS_PP-bd"/>
</dbReference>
<feature type="region of interest" description="Disordered" evidence="9">
    <location>
        <begin position="1673"/>
        <end position="1711"/>
    </location>
</feature>
<dbReference type="InterPro" id="IPR054514">
    <property type="entry name" value="RhiE-like_linker"/>
</dbReference>
<evidence type="ECO:0000256" key="4">
    <source>
        <dbReference type="ARBA" id="ARBA00022490"/>
    </source>
</evidence>
<feature type="active site" description="Proton donor; for dehydratase activity" evidence="8">
    <location>
        <position position="4043"/>
    </location>
</feature>
<dbReference type="SMART" id="SM01294">
    <property type="entry name" value="PKS_PP_betabranch"/>
    <property type="match status" value="1"/>
</dbReference>
<feature type="compositionally biased region" description="Basic and acidic residues" evidence="9">
    <location>
        <begin position="3171"/>
        <end position="3193"/>
    </location>
</feature>
<dbReference type="Gene3D" id="3.40.50.720">
    <property type="entry name" value="NAD(P)-binding Rossmann-like Domain"/>
    <property type="match status" value="3"/>
</dbReference>
<evidence type="ECO:0000259" key="12">
    <source>
        <dbReference type="PROSITE" id="PS52019"/>
    </source>
</evidence>
<feature type="domain" description="PKS/mFAS DH" evidence="12">
    <location>
        <begin position="3840"/>
        <end position="4133"/>
    </location>
</feature>
<evidence type="ECO:0000259" key="10">
    <source>
        <dbReference type="PROSITE" id="PS50075"/>
    </source>
</evidence>
<dbReference type="Pfam" id="PF14765">
    <property type="entry name" value="PS-DH"/>
    <property type="match status" value="3"/>
</dbReference>
<dbReference type="Proteomes" id="UP000678016">
    <property type="component" value="Chromosome"/>
</dbReference>
<keyword evidence="7" id="KW-0677">Repeat</keyword>
<evidence type="ECO:0000256" key="1">
    <source>
        <dbReference type="ARBA" id="ARBA00004496"/>
    </source>
</evidence>
<dbReference type="SMART" id="SM00823">
    <property type="entry name" value="PKS_PP"/>
    <property type="match status" value="3"/>
</dbReference>
<accession>A0ABX8C0J4</accession>
<dbReference type="Pfam" id="PF02801">
    <property type="entry name" value="Ketoacyl-synt_C"/>
    <property type="match status" value="3"/>
</dbReference>
<feature type="active site" description="Proton donor; for dehydratase activity" evidence="8">
    <location>
        <position position="2540"/>
    </location>
</feature>
<sequence length="4586" mass="491250">MDRRLERLLSDLKADRVSKEDVKRFLASRGQAVPTGHMPVQALRPEPELLRCEPVWRASEGAVTGREPGHVVLLVGESAFERPLRELDAAVDVRLLESGAAGLAERYADFAAQVLAALRALLGQPSSSRTLVQLVCSRSGEAFLLSGLFGMVRSAALENPRIVPQMVLVDAAEPPDGAAERILACRDRTGDRVVRLRDGGVREVLTWRELRAPEHTALPWREGGTYVITGGLGGLGLIFARDLLTSVRSASVVVTGRSPLDGDRSRLLEGLRRTHARVEYERLDVSDTAGVEALLSGVRHEHGGVHGIIHGAGVLRDGFVLGKGAEEMLEVLAPKVAGTVNLDAATKDDSLDFFALFSSAAAVTGNAGQSDYAAANAFMDAFAHHRGALAAEGLRSGLSLSLNWPLWAEGGMPVDAETERELWDRVGMRALRTESGVRAFHACLASAHQQVMVVEGDGTRIRGTLLGQQPVAPAPAPASAPVAEARAGVEEEALHDAVVSGLTRMFGRVTGLPGERIDAQTPFEQYGIDSIVVTRINRRLAETFADLPKTLLYETASLDALARRLLRERREACLVWTGTAVRQAASAPRPQRAPEQAPRRPGSEPAPAASAVARPAAPSADAIAVVGMSGRFPQARDLREFWENLAVGRDSVTELPEDRWPLDGFYHPDRDEAVAAGLSYGKWGGFLDGFADFDPLFFNISPQEAMNTDPQERLFLQESWNALEDAGYTRRRLAEAHGGRVGVFAGVSKTGFDLYGPELWRRDERLHPLTSFASVANRVSYLLDLKGPSLPIDTLCSSSLSAVHEAVEHLRRGECDLAVAGGVNLYLHPSNFTLMSGKRMLSDDGACRSFGAGANGFVPGEGAAVVLLKRLVDAERDGDVIHAVVRGSSINHGGRTNGYTVPNPVAQAGVVREALDRAGVRADEVSFVEAHGTGTELGDPIEIDGLSQAFAPDTDARQYCAIGSAKSNIGHLEAAAGIAGLLKVILQMQNGQLVPSLHARETNPNIDFARTPFRLQRETAEWARPTVRGAHGETVVRNRIAGVSSFGAGGSNAHVVLEEYRGRAARLSEAPDTPWLIVLSAKDTARLRERARDLIGWLSRQDPADLDLGAVAHTLQLGREEMEARLALRVGSPDELTGKLAAFAAGDGDVEGLHLGAVKEHRETLAAFGSDSDMAATVNMWIDKGKFDKLLGLWVKGLAVDWGRLYGDRRPRMLALPGYPFARERYWVGDLVREPAGAAPGVHRLHPLVHANTSTLDVQRFGSVFSGEEPFLADHVVQGRRILPGAAYLEMARAALEASLDQNPRGTVLRDVVWARPLVVGEHPAHLMTTLHALEGDGGADGVAGRADAGGRVAFEISSVPGGGPGSEPVVHSQGVALALHDGEVPAEPVDLAALRAACGAARLDAEHCYRVYRDLGLDYGAAHRGLESIEIGDGQALARLGLPSGPRAAGEGYVLHPSLLDAALQSSIGLFARDGAAADSANAVLRLPFALDELRILGPCTRRMWAWVRFSHDDQPDSGVRKLDIDLLDDAGVPRCRLRGLTSRAYEADPPTTRPAGDLPHRAAQPSATAGTTDGGAPPRGTLEERARRYLVSLLASELRLPADRIDAGVALEHYGIDSIMAMNLTNRLEQVFGPLPKTLFFEYQDISSLAEYFLDLHNERLSALLAEAAPEAPGGAEGGTGRDGGAVSARVRRRPAARSAQRRPETADEDTDVAIIGLAGRYPQARDVGEFWRNLAEGRDCVTEIPADRWDHSRYFDPDRSASGRTYTKWGGFLDKADHFDPLFFNIAPREAAFMDPQERLFLECVHATMEDAGYTREALSRHAERGLPGGVGVFVGVMYEEYQLYGAQEQERGRNVTLSGSASTIANRVSYVFDLHGPSLAVDTMCSSSLTALHLACQSLRLGDCEVAVAGGVNLSLHPNKYLMLASGKYASSRGRCESFGEGGDGYVPAEGVGAVLLKPLSRAVEDRDFIHGVIKSTAVNHGGKTNGYSVPNPRAQHNVIGHALRAAGVDARSVSYVEAHGTGTSLGDPVEIAGLTKAFSRYTGDRQFCAIGSVKSNIGHAESAAGISALTKVLLQMKHGQLVPSLHAEVLNPHIDFGSTPFRVQRELAEWRRPTGADGVRVPRIAGISSFGAGGSNAHAIVSEYVPPNGRESGTDAEGPAVVVLSARTEDGLRAQAGQLLSWTSGQEGAATALADIAYTLQVGREAYEERLGLVAATTGELTAKLEAFLEGGAEAAGLYRGRVERRQGALAVFTADEGRARALDADIARRSYDALLALWVVGLTVDWTKLHGDTAPRRVPMPTYPFQGERYWLPEPADVGSHPPAPSGRIHPLLHVNTSTLNEQHFTSVYTGEEFFLRDHRVQGERVLSGAACLELARAAVEASLDEPYAALTIGNVVWTRPVTAGEGGLTVQVRLRARSANEIGFEILTPGDADRATGEAVHGEGVVVVTRSSADADDDVRVDLSALRTECSAPGPDADELYAAFEARGLRYGPGHRGVRRLWTGADQVLARIALPSGIRDTLDEYGLHPTLLDAALHACAGLRTPLGGEGLLLPFAVDEVQILGPCPPEMWAWARNTAGREGERVRRLDIDLCDDEGRVRVRLGGVALRAHTTPTPDGELLAAPAWIAEDLREAADPAPEGLVLVAELPDVAAALEAHDTARVVRLDSDAADVGARYTDHSLRVLGEVKKLLGERERHPVRVQLVASSADPRPCEGLMALLRSAQLENPRLLGQLVLLDPRDGVGRAAARVRAERAGLADTAVRYLGGSREVLRWREEDGGARPAQVPWKDGGVYLITGGAGALGGVFAQDIAVRVRAPRIVVTGRSPLDAHKEALLERLRRLGAEAVYEQADVAVRDEAVELVRGVRRRFGRIDGVLHSAGLIRDAFVLSKDAGEFARVLAPKVAGLVHLDEATHDADLDFLVAFSSVAGALGNVGQSDYATANAFMDAYAAHRNALVARGERRGRTLSIGWPLWAEGGMRVDAATERSLRESFGLVPLSSETGVRALYRALASGRDQVLVLAGDRPKLRRTLLGGFLVDGPAEQSPPEAEAVPMAGKDRAPEPDGAALDESTAQRAVSYFKRLLSSAIDLPVARIDAEASLEDYGIDSVMTMEMIRVLEGVFGSLPKTLFFEHRTIAALTRHFLEAYPDQIRELLPAAGVRSREAAEGRPVRPDRRAPEAERGRRTLPAAPVRATAVRGGEEETGDVAVIGLAGRYPQARDVREFWRNLASGKDCVTEVPADRWDRDRFFDPDRGVSGKSYSKWGGFLDGAYDFDPRFFGISPREAEIMDPQERLFLQCVHDAVEDAGYSRDTGKDRKGVVLDGRVGVFVGVMYEEYQLFGAQSQLGEAPLAVAGNPASIANRVSYYFNLRGPSMSVDTMCSSSLTAIHLACRSLRWGDCETAVAGGVNLSLHPNKYLLLSQGRFASSNGRCESFGAGGDGYVPSEGVGAVLLKPLSKAVADGDRIYGVVKGTAVNHGGRTNGYSVPDPSAQADTVSLALERAGVDARAVSYVEAHGTGTALGDPIEIAGLSKAFGADTDDRGFCAIGSVKSNIGHAESAAGIAGVTKVLLQLQHGRLAPSLHASALNPHIDFERTPFVVQRELTEWPRQRDGGTGRTVPRVAGVSSFGAGGANAHVVIAEYTPQDPEQTSPDGTAPPTVVPLSARRPEQLRARAEQLWEWLERPESADLALADVGYTLQVGREPMEERLGLLATSLPGLREGLRRFLDGVSAVGEAFRGTVTRDGAVPALFDADSDLDAMIAAWADKGKYEKLLELWVNGVPVDWRLLHGPRTPRRIALPTYPFARERYFPFDGASAVNPTPHGGPVPLHPLAQVNTSDFTEQRFTSVLTGEEFFLRDHVVHGARVMPGAALLEAVVAAASLSCRTAVGPSAPLALRDVVLLRPLRVADEPYELHVGLRPEDDGDIRFRVSGALKGTDAEEAVSCTEGVLYLVEGVEETVLDLPALRAACDLPGLTAERCYELYRESGIAYGPAHRAVRHVWAGRRQALAQLALPEPLRGTEDDFTLHPSMLDAALQACVGVLGRLRGSDAAESGAGLPVPFAVDDVLVLDACTTEMWAWVRPSAEQDPATPKLDIDLADERGRIRVRIGGLSFRGLDGAPLRDPVQVRGPSLAQDEAILLRPLWRERPAPLGASGTDDARTTVLLAGLPEVADLLEDTDPGEVVPLTTRDESVDGRYAAYGTQILEHLRSRVRGAAGRSRIQLVVPGAPDAVPLTGLAAMLQTAHIENPDVTGQVVVLDPTDTPELAAARILENRNRFEDAFVRYANGRREVRTWAEDDSAPPSALPWKEGGVYLVTGGAGALGQVFAKEIAARTGNATLVLTGRSPLDPQRRGAVEAVEAAGAGAAYYEQADVSNRAEADALIARTVERCGRIDGVIHSAGITRDSFILGKPVRDFLDVLAPKVSGTVNLDAATRHLPLDFFVTFSSASGAHGNTGQVDYAAANAFLDAYAWYRQDLVDRGERSGRSQSVGWPLWAEGGMRVAEGTEAVLRGRHGVVPLETAAGVRSLYRILHSEYTQVTVSASVRGRAPVGSDSGSPLSRQSLLVAPSVGTES</sequence>